<evidence type="ECO:0000259" key="15">
    <source>
        <dbReference type="Pfam" id="PF00905"/>
    </source>
</evidence>
<dbReference type="GO" id="GO:0071555">
    <property type="term" value="P:cell wall organization"/>
    <property type="evidence" value="ECO:0007669"/>
    <property type="project" value="UniProtKB-KW"/>
</dbReference>
<dbReference type="Gene3D" id="3.90.1310.10">
    <property type="entry name" value="Penicillin-binding protein 2a (Domain 2)"/>
    <property type="match status" value="1"/>
</dbReference>
<evidence type="ECO:0000256" key="9">
    <source>
        <dbReference type="ARBA" id="ARBA00022960"/>
    </source>
</evidence>
<evidence type="ECO:0000256" key="12">
    <source>
        <dbReference type="ARBA" id="ARBA00023136"/>
    </source>
</evidence>
<keyword evidence="3" id="KW-1003">Cell membrane</keyword>
<keyword evidence="12 14" id="KW-0472">Membrane</keyword>
<dbReference type="EMBL" id="JAATLK010000001">
    <property type="protein sequence ID" value="NIZ46975.1"/>
    <property type="molecule type" value="Genomic_DNA"/>
</dbReference>
<dbReference type="AlphaFoldDB" id="A0A968GEU3"/>
<reference evidence="17" key="1">
    <citation type="submission" date="2020-03" db="EMBL/GenBank/DDBJ databases">
        <title>Spirochaetal bacteria isolated from arthropods constitute a novel genus Entomospira genus novum within the order Spirochaetales.</title>
        <authorList>
            <person name="Grana-Miraglia L."/>
            <person name="Sikutova S."/>
            <person name="Fingerle V."/>
            <person name="Sing A."/>
            <person name="Castillo-Ramirez S."/>
            <person name="Margos G."/>
            <person name="Rudolf I."/>
        </authorList>
    </citation>
    <scope>NUCLEOTIDE SEQUENCE</scope>
    <source>
        <strain evidence="17">BR208</strain>
    </source>
</reference>
<name>A0A968GEU3_9SPIO</name>
<gene>
    <name evidence="17" type="primary">mrdA</name>
    <name evidence="17" type="ORF">HCT46_03480</name>
</gene>
<dbReference type="SUPFAM" id="SSF56601">
    <property type="entry name" value="beta-lactamase/transpeptidase-like"/>
    <property type="match status" value="1"/>
</dbReference>
<dbReference type="GO" id="GO:0009252">
    <property type="term" value="P:peptidoglycan biosynthetic process"/>
    <property type="evidence" value="ECO:0007669"/>
    <property type="project" value="UniProtKB-KW"/>
</dbReference>
<keyword evidence="13" id="KW-0961">Cell wall biogenesis/degradation</keyword>
<dbReference type="EC" id="3.4.16.4" evidence="17"/>
<keyword evidence="18" id="KW-1185">Reference proteome</keyword>
<keyword evidence="11 14" id="KW-1133">Transmembrane helix</keyword>
<organism evidence="17 18">
    <name type="scientific">Entomospira nematocerorum</name>
    <dbReference type="NCBI Taxonomy" id="2719987"/>
    <lineage>
        <taxon>Bacteria</taxon>
        <taxon>Pseudomonadati</taxon>
        <taxon>Spirochaetota</taxon>
        <taxon>Spirochaetia</taxon>
        <taxon>Spirochaetales</taxon>
        <taxon>Spirochaetaceae</taxon>
        <taxon>Entomospira</taxon>
    </lineage>
</organism>
<keyword evidence="5 17" id="KW-0121">Carboxypeptidase</keyword>
<evidence type="ECO:0000256" key="5">
    <source>
        <dbReference type="ARBA" id="ARBA00022645"/>
    </source>
</evidence>
<dbReference type="Pfam" id="PF03717">
    <property type="entry name" value="PBP_dimer"/>
    <property type="match status" value="1"/>
</dbReference>
<comment type="caution">
    <text evidence="17">The sequence shown here is derived from an EMBL/GenBank/DDBJ whole genome shotgun (WGS) entry which is preliminary data.</text>
</comment>
<evidence type="ECO:0000256" key="10">
    <source>
        <dbReference type="ARBA" id="ARBA00022984"/>
    </source>
</evidence>
<evidence type="ECO:0000256" key="2">
    <source>
        <dbReference type="ARBA" id="ARBA00004236"/>
    </source>
</evidence>
<dbReference type="GO" id="GO:0008360">
    <property type="term" value="P:regulation of cell shape"/>
    <property type="evidence" value="ECO:0007669"/>
    <property type="project" value="UniProtKB-KW"/>
</dbReference>
<proteinExistence type="predicted"/>
<feature type="domain" description="Penicillin-binding protein dimerisation" evidence="16">
    <location>
        <begin position="54"/>
        <end position="228"/>
    </location>
</feature>
<evidence type="ECO:0000256" key="1">
    <source>
        <dbReference type="ARBA" id="ARBA00004167"/>
    </source>
</evidence>
<comment type="subcellular location">
    <subcellularLocation>
        <location evidence="2">Cell membrane</location>
    </subcellularLocation>
    <subcellularLocation>
        <location evidence="1">Membrane</location>
        <topology evidence="1">Single-pass membrane protein</topology>
    </subcellularLocation>
</comment>
<dbReference type="Gene3D" id="3.40.710.10">
    <property type="entry name" value="DD-peptidase/beta-lactamase superfamily"/>
    <property type="match status" value="1"/>
</dbReference>
<keyword evidence="4" id="KW-0997">Cell inner membrane</keyword>
<protein>
    <submittedName>
        <fullName evidence="17">Penicillin-binding protein 2</fullName>
        <ecNumber evidence="17">3.4.16.4</ecNumber>
    </submittedName>
</protein>
<dbReference type="Gene3D" id="3.30.1390.30">
    <property type="entry name" value="Penicillin-binding protein 2a, domain 3"/>
    <property type="match status" value="1"/>
</dbReference>
<dbReference type="Proteomes" id="UP000752013">
    <property type="component" value="Unassembled WGS sequence"/>
</dbReference>
<dbReference type="NCBIfam" id="TIGR03423">
    <property type="entry name" value="pbp2_mrdA"/>
    <property type="match status" value="1"/>
</dbReference>
<dbReference type="PANTHER" id="PTHR30627:SF2">
    <property type="entry name" value="PEPTIDOGLYCAN D,D-TRANSPEPTIDASE MRDA"/>
    <property type="match status" value="1"/>
</dbReference>
<evidence type="ECO:0000256" key="8">
    <source>
        <dbReference type="ARBA" id="ARBA00022801"/>
    </source>
</evidence>
<dbReference type="GO" id="GO:0006508">
    <property type="term" value="P:proteolysis"/>
    <property type="evidence" value="ECO:0007669"/>
    <property type="project" value="UniProtKB-KW"/>
</dbReference>
<dbReference type="GO" id="GO:0008658">
    <property type="term" value="F:penicillin binding"/>
    <property type="evidence" value="ECO:0007669"/>
    <property type="project" value="InterPro"/>
</dbReference>
<dbReference type="SUPFAM" id="SSF56519">
    <property type="entry name" value="Penicillin binding protein dimerisation domain"/>
    <property type="match status" value="1"/>
</dbReference>
<dbReference type="PANTHER" id="PTHR30627">
    <property type="entry name" value="PEPTIDOGLYCAN D,D-TRANSPEPTIDASE"/>
    <property type="match status" value="1"/>
</dbReference>
<evidence type="ECO:0000256" key="6">
    <source>
        <dbReference type="ARBA" id="ARBA00022670"/>
    </source>
</evidence>
<evidence type="ECO:0000256" key="3">
    <source>
        <dbReference type="ARBA" id="ARBA00022475"/>
    </source>
</evidence>
<dbReference type="InterPro" id="IPR050515">
    <property type="entry name" value="Beta-lactam/transpept"/>
</dbReference>
<dbReference type="RefSeq" id="WP_167703412.1">
    <property type="nucleotide sequence ID" value="NZ_CP118168.1"/>
</dbReference>
<dbReference type="GO" id="GO:0005886">
    <property type="term" value="C:plasma membrane"/>
    <property type="evidence" value="ECO:0007669"/>
    <property type="project" value="UniProtKB-SubCell"/>
</dbReference>
<evidence type="ECO:0000256" key="4">
    <source>
        <dbReference type="ARBA" id="ARBA00022519"/>
    </source>
</evidence>
<dbReference type="GO" id="GO:0071972">
    <property type="term" value="F:peptidoglycan L,D-transpeptidase activity"/>
    <property type="evidence" value="ECO:0007669"/>
    <property type="project" value="TreeGrafter"/>
</dbReference>
<dbReference type="GO" id="GO:0009002">
    <property type="term" value="F:serine-type D-Ala-D-Ala carboxypeptidase activity"/>
    <property type="evidence" value="ECO:0007669"/>
    <property type="project" value="UniProtKB-EC"/>
</dbReference>
<keyword evidence="7 14" id="KW-0812">Transmembrane</keyword>
<evidence type="ECO:0000259" key="16">
    <source>
        <dbReference type="Pfam" id="PF03717"/>
    </source>
</evidence>
<evidence type="ECO:0000256" key="14">
    <source>
        <dbReference type="SAM" id="Phobius"/>
    </source>
</evidence>
<dbReference type="InterPro" id="IPR017790">
    <property type="entry name" value="Penicillin-binding_protein_2"/>
</dbReference>
<dbReference type="Pfam" id="PF00905">
    <property type="entry name" value="Transpeptidase"/>
    <property type="match status" value="1"/>
</dbReference>
<keyword evidence="8 17" id="KW-0378">Hydrolase</keyword>
<keyword evidence="9" id="KW-0133">Cell shape</keyword>
<keyword evidence="6" id="KW-0645">Protease</keyword>
<sequence length="641" mass="72565">MIDKFVDKGKIIALAVITVTLLIIFTIRIFYLQVSQGLRFLNASGSISTVSQILPARRGLIYDRHGEQLVFHEDFFAVYVDMRAIDSEDNLIQLRERLKHELELSDSFLDRRMPWSEAKPVTEAVLIREDVAFEKIAYFAENRELFPGVQWQPRSKRIYSEEAGVAHILGYVAEISEDELQILYNDGYRRGDRIGKSGIEKEYDRYLRGAPGRQYFMVDARGQRIHEIEDARQLAQNGSNLYLTIDMRIQRLAYDALAGRRGSVIVLRPSSGEILAMVSNPVFNANSFSERGSRGLAAQIMDPNFPFINRTISAVYPAASPFKIITETTILENEAVSPDFKVYCPGYINIGNLTFYCHDRNGHGWQNLSDALANSCNVYFWTIAKDYLGKDNRGNSDPSKIADIARDFGLGAYTEIDLPGEKSGIIPDRAWKEDTYNSAWVGGDTMNMAIGQGFVQVTPLQMANVTAMVANRGIIFKPHVVMRVSNEDVGFEHTKTAEVLHQSQISQESWRRLNQDMRGVVTRGTGWVLTRATTVAGKTGTGETGIDRQFHDWFVAFAPYETTNPEERIVVVVQIEANNNYQWWSTKIADFIIQGYFAEQSYHDVLRTLQPWYMNWRAVTGDNLPPRPLPSTAAVLATLEE</sequence>
<evidence type="ECO:0000256" key="7">
    <source>
        <dbReference type="ARBA" id="ARBA00022692"/>
    </source>
</evidence>
<evidence type="ECO:0000313" key="18">
    <source>
        <dbReference type="Proteomes" id="UP000752013"/>
    </source>
</evidence>
<evidence type="ECO:0000256" key="13">
    <source>
        <dbReference type="ARBA" id="ARBA00023316"/>
    </source>
</evidence>
<evidence type="ECO:0000313" key="17">
    <source>
        <dbReference type="EMBL" id="NIZ46975.1"/>
    </source>
</evidence>
<dbReference type="InterPro" id="IPR001460">
    <property type="entry name" value="PCN-bd_Tpept"/>
</dbReference>
<evidence type="ECO:0000256" key="11">
    <source>
        <dbReference type="ARBA" id="ARBA00022989"/>
    </source>
</evidence>
<dbReference type="InterPro" id="IPR005311">
    <property type="entry name" value="PBP_dimer"/>
</dbReference>
<accession>A0A968GEU3</accession>
<keyword evidence="10" id="KW-0573">Peptidoglycan synthesis</keyword>
<dbReference type="InterPro" id="IPR036138">
    <property type="entry name" value="PBP_dimer_sf"/>
</dbReference>
<feature type="transmembrane region" description="Helical" evidence="14">
    <location>
        <begin position="12"/>
        <end position="31"/>
    </location>
</feature>
<dbReference type="InterPro" id="IPR012338">
    <property type="entry name" value="Beta-lactam/transpept-like"/>
</dbReference>
<feature type="domain" description="Penicillin-binding protein transpeptidase" evidence="15">
    <location>
        <begin position="262"/>
        <end position="579"/>
    </location>
</feature>